<feature type="domain" description="DUF6795" evidence="1">
    <location>
        <begin position="16"/>
        <end position="117"/>
    </location>
</feature>
<dbReference type="Proteomes" id="UP001549366">
    <property type="component" value="Unassembled WGS sequence"/>
</dbReference>
<keyword evidence="3" id="KW-1185">Reference proteome</keyword>
<organism evidence="2 3">
    <name type="scientific">Endozoicomonas lisbonensis</name>
    <dbReference type="NCBI Taxonomy" id="3120522"/>
    <lineage>
        <taxon>Bacteria</taxon>
        <taxon>Pseudomonadati</taxon>
        <taxon>Pseudomonadota</taxon>
        <taxon>Gammaproteobacteria</taxon>
        <taxon>Oceanospirillales</taxon>
        <taxon>Endozoicomonadaceae</taxon>
        <taxon>Endozoicomonas</taxon>
    </lineage>
</organism>
<proteinExistence type="predicted"/>
<protein>
    <recommendedName>
        <fullName evidence="1">DUF6795 domain-containing protein</fullName>
    </recommendedName>
</protein>
<dbReference type="EMBL" id="JBEWTB010000001">
    <property type="protein sequence ID" value="MET4754868.1"/>
    <property type="molecule type" value="Genomic_DNA"/>
</dbReference>
<dbReference type="InterPro" id="IPR046474">
    <property type="entry name" value="DUF6795"/>
</dbReference>
<evidence type="ECO:0000313" key="3">
    <source>
        <dbReference type="Proteomes" id="UP001549366"/>
    </source>
</evidence>
<reference evidence="2 3" key="1">
    <citation type="submission" date="2024-06" db="EMBL/GenBank/DDBJ databases">
        <title>Genomic Encyclopedia of Type Strains, Phase V (KMG-V): Genome sequencing to study the core and pangenomes of soil and plant-associated prokaryotes.</title>
        <authorList>
            <person name="Whitman W."/>
        </authorList>
    </citation>
    <scope>NUCLEOTIDE SEQUENCE [LARGE SCALE GENOMIC DNA]</scope>
    <source>
        <strain evidence="2 3">NE40</strain>
    </source>
</reference>
<dbReference type="RefSeq" id="WP_354011670.1">
    <property type="nucleotide sequence ID" value="NZ_JBEWTA010000003.1"/>
</dbReference>
<gene>
    <name evidence="2" type="ORF">V5J35_000060</name>
</gene>
<sequence length="137" mass="14983">MSILDAGKACIASELSVTVTHNGKPVRGAKITRQVEWDNVGEKSDSTTTSASGEFKLPALYMRSLVRSILPLEFVASTLVQIDIDGEYTEILYAVKRSEEPGVEFGGKTVLKCELSRDESTHRFGASLLSTRCEIIE</sequence>
<evidence type="ECO:0000313" key="2">
    <source>
        <dbReference type="EMBL" id="MET4754868.1"/>
    </source>
</evidence>
<name>A0ABV2SAS4_9GAMM</name>
<evidence type="ECO:0000259" key="1">
    <source>
        <dbReference type="Pfam" id="PF20598"/>
    </source>
</evidence>
<accession>A0ABV2SAS4</accession>
<dbReference type="Pfam" id="PF20598">
    <property type="entry name" value="DUF6795"/>
    <property type="match status" value="1"/>
</dbReference>
<comment type="caution">
    <text evidence="2">The sequence shown here is derived from an EMBL/GenBank/DDBJ whole genome shotgun (WGS) entry which is preliminary data.</text>
</comment>